<sequence length="257" mass="28576">MKTNLNMKFPTGDISDDFVDWPPEATVFPIAGVDLRVLPGTHPFVTAEEAAIRENWAKETAANPALFDGRLVFQQRLSFSQEGIAGEGYVTPFSAFMWWRRQPQRQGGLHIFAYPVLESSEGALVAIRMGAHTANPGQVYFAAGSLEPEDIIDGRCDIEANMRREVHEETGLDLADAVAGEGLFASRARRTVTLLRLFRFDMTADEMVKRIEAHMLVAEDKEIAGAVAIRTADPAAHPYNVSMLPVIDWYFGKAHRR</sequence>
<dbReference type="InterPro" id="IPR015797">
    <property type="entry name" value="NUDIX_hydrolase-like_dom_sf"/>
</dbReference>
<dbReference type="CDD" id="cd02883">
    <property type="entry name" value="NUDIX_Hydrolase"/>
    <property type="match status" value="1"/>
</dbReference>
<proteinExistence type="predicted"/>
<dbReference type="OrthoDB" id="9806849at2"/>
<accession>A0A060I8Q6</accession>
<organism evidence="1 2">
    <name type="scientific">Rhizobium etli bv. mimosae str. IE4771</name>
    <dbReference type="NCBI Taxonomy" id="1432050"/>
    <lineage>
        <taxon>Bacteria</taxon>
        <taxon>Pseudomonadati</taxon>
        <taxon>Pseudomonadota</taxon>
        <taxon>Alphaproteobacteria</taxon>
        <taxon>Hyphomicrobiales</taxon>
        <taxon>Rhizobiaceae</taxon>
        <taxon>Rhizobium/Agrobacterium group</taxon>
        <taxon>Rhizobium</taxon>
    </lineage>
</organism>
<dbReference type="RefSeq" id="WP_038689845.1">
    <property type="nucleotide sequence ID" value="NZ_CP006986.1"/>
</dbReference>
<dbReference type="Gene3D" id="3.90.79.10">
    <property type="entry name" value="Nucleoside Triphosphate Pyrophosphohydrolase"/>
    <property type="match status" value="1"/>
</dbReference>
<reference evidence="1 2" key="1">
    <citation type="submission" date="2013-12" db="EMBL/GenBank/DDBJ databases">
        <title>Complete genome sequence of Rhizobium etli bv. mimosae IE4771.</title>
        <authorList>
            <person name="Bustos P."/>
            <person name="Santamaria R.I."/>
            <person name="Lozano L."/>
            <person name="Ormeno-Orrillo E."/>
            <person name="Rogel M.A."/>
            <person name="Romero D."/>
            <person name="Cevallos M.A."/>
            <person name="Martinez-Romero E."/>
            <person name="Gonzalez V."/>
        </authorList>
    </citation>
    <scope>NUCLEOTIDE SEQUENCE [LARGE SCALE GENOMIC DNA]</scope>
    <source>
        <strain evidence="1 2">IE4771</strain>
    </source>
</reference>
<dbReference type="KEGG" id="rei:IE4771_CH02886"/>
<evidence type="ECO:0000313" key="2">
    <source>
        <dbReference type="Proteomes" id="UP000027180"/>
    </source>
</evidence>
<dbReference type="SUPFAM" id="SSF55811">
    <property type="entry name" value="Nudix"/>
    <property type="match status" value="1"/>
</dbReference>
<evidence type="ECO:0000313" key="1">
    <source>
        <dbReference type="EMBL" id="AIC27981.1"/>
    </source>
</evidence>
<dbReference type="EMBL" id="CP006986">
    <property type="protein sequence ID" value="AIC27981.1"/>
    <property type="molecule type" value="Genomic_DNA"/>
</dbReference>
<dbReference type="AlphaFoldDB" id="A0A060I8Q6"/>
<keyword evidence="1" id="KW-0378">Hydrolase</keyword>
<gene>
    <name evidence="1" type="ORF">IE4771_CH02886</name>
</gene>
<dbReference type="GO" id="GO:0016787">
    <property type="term" value="F:hydrolase activity"/>
    <property type="evidence" value="ECO:0007669"/>
    <property type="project" value="UniProtKB-KW"/>
</dbReference>
<dbReference type="Proteomes" id="UP000027180">
    <property type="component" value="Chromosome"/>
</dbReference>
<name>A0A060I8Q6_RHIET</name>
<protein>
    <submittedName>
        <fullName evidence="1">NUDIX hydrolase domain-containing protein</fullName>
    </submittedName>
</protein>
<dbReference type="HOGENOM" id="CLU_097891_0_0_5"/>